<dbReference type="GO" id="GO:0005576">
    <property type="term" value="C:extracellular region"/>
    <property type="evidence" value="ECO:0007669"/>
    <property type="project" value="UniProtKB-SubCell"/>
</dbReference>
<name>A0A224Y139_9ACAR</name>
<dbReference type="EMBL" id="GFPF01000160">
    <property type="protein sequence ID" value="MAA11306.1"/>
    <property type="molecule type" value="Transcribed_RNA"/>
</dbReference>
<feature type="signal peptide" evidence="3">
    <location>
        <begin position="1"/>
        <end position="24"/>
    </location>
</feature>
<sequence length="106" mass="11612">MFKSGTCFVIVITGVLFLAEGSWQAVVLDPRAYRNGKCYFRGGVYKPGERMYDQLECTQWICSKINSTSGAMVGHSCGSVEAKPPCKLKPMTTGIYPTCCPDEVCP</sequence>
<evidence type="ECO:0000256" key="3">
    <source>
        <dbReference type="SAM" id="SignalP"/>
    </source>
</evidence>
<dbReference type="AlphaFoldDB" id="A0A224Y139"/>
<evidence type="ECO:0000313" key="5">
    <source>
        <dbReference type="EMBL" id="MAA11306.1"/>
    </source>
</evidence>
<organism evidence="5">
    <name type="scientific">Rhipicephalus zambeziensis</name>
    <dbReference type="NCBI Taxonomy" id="60191"/>
    <lineage>
        <taxon>Eukaryota</taxon>
        <taxon>Metazoa</taxon>
        <taxon>Ecdysozoa</taxon>
        <taxon>Arthropoda</taxon>
        <taxon>Chelicerata</taxon>
        <taxon>Arachnida</taxon>
        <taxon>Acari</taxon>
        <taxon>Parasitiformes</taxon>
        <taxon>Ixodida</taxon>
        <taxon>Ixodoidea</taxon>
        <taxon>Ixodidae</taxon>
        <taxon>Rhipicephalinae</taxon>
        <taxon>Rhipicephalus</taxon>
        <taxon>Rhipicephalus</taxon>
    </lineage>
</organism>
<reference evidence="5" key="1">
    <citation type="journal article" date="2017" name="Parasit. Vectors">
        <title>Sialotranscriptomics of Rhipicephalus zambeziensis reveals intricate expression profiles of secretory proteins and suggests tight temporal transcriptional regulation during blood-feeding.</title>
        <authorList>
            <person name="de Castro M.H."/>
            <person name="de Klerk D."/>
            <person name="Pienaar R."/>
            <person name="Rees D.J.G."/>
            <person name="Mans B.J."/>
        </authorList>
    </citation>
    <scope>NUCLEOTIDE SEQUENCE</scope>
    <source>
        <tissue evidence="5">Salivary glands</tissue>
    </source>
</reference>
<keyword evidence="3" id="KW-0732">Signal</keyword>
<proteinExistence type="predicted"/>
<evidence type="ECO:0000256" key="1">
    <source>
        <dbReference type="ARBA" id="ARBA00004613"/>
    </source>
</evidence>
<accession>A0A224Y139</accession>
<feature type="chain" id="PRO_5013302189" evidence="3">
    <location>
        <begin position="25"/>
        <end position="106"/>
    </location>
</feature>
<comment type="subcellular location">
    <subcellularLocation>
        <location evidence="1">Secreted</location>
    </subcellularLocation>
</comment>
<dbReference type="InterPro" id="IPR029277">
    <property type="entry name" value="SVWC_dom"/>
</dbReference>
<protein>
    <submittedName>
        <fullName evidence="5">8.9 kDa family member</fullName>
    </submittedName>
</protein>
<dbReference type="SMART" id="SM01318">
    <property type="entry name" value="SVWC"/>
    <property type="match status" value="1"/>
</dbReference>
<keyword evidence="2" id="KW-0964">Secreted</keyword>
<dbReference type="Pfam" id="PF15430">
    <property type="entry name" value="SVWC"/>
    <property type="match status" value="1"/>
</dbReference>
<evidence type="ECO:0000259" key="4">
    <source>
        <dbReference type="SMART" id="SM01318"/>
    </source>
</evidence>
<evidence type="ECO:0000256" key="2">
    <source>
        <dbReference type="ARBA" id="ARBA00022525"/>
    </source>
</evidence>
<feature type="domain" description="Single" evidence="4">
    <location>
        <begin position="38"/>
        <end position="105"/>
    </location>
</feature>